<proteinExistence type="predicted"/>
<feature type="transmembrane region" description="Helical" evidence="1">
    <location>
        <begin position="149"/>
        <end position="168"/>
    </location>
</feature>
<evidence type="ECO:0000259" key="2">
    <source>
        <dbReference type="Pfam" id="PF01569"/>
    </source>
</evidence>
<dbReference type="AlphaFoldDB" id="A0A4Y7X9R6"/>
<organism evidence="3 4">
    <name type="scientific">Alkanindiges illinoisensis</name>
    <dbReference type="NCBI Taxonomy" id="197183"/>
    <lineage>
        <taxon>Bacteria</taxon>
        <taxon>Pseudomonadati</taxon>
        <taxon>Pseudomonadota</taxon>
        <taxon>Gammaproteobacteria</taxon>
        <taxon>Moraxellales</taxon>
        <taxon>Moraxellaceae</taxon>
        <taxon>Alkanindiges</taxon>
    </lineage>
</organism>
<dbReference type="CDD" id="cd03396">
    <property type="entry name" value="PAP2_like_6"/>
    <property type="match status" value="1"/>
</dbReference>
<feature type="domain" description="Phosphatidic acid phosphatase type 2/haloperoxidase" evidence="2">
    <location>
        <begin position="101"/>
        <end position="223"/>
    </location>
</feature>
<protein>
    <submittedName>
        <fullName evidence="3">Phosphatase PAP2 family protein</fullName>
    </submittedName>
</protein>
<dbReference type="InterPro" id="IPR036938">
    <property type="entry name" value="PAP2/HPO_sf"/>
</dbReference>
<gene>
    <name evidence="3" type="ORF">E2B99_12200</name>
</gene>
<feature type="transmembrane region" description="Helical" evidence="1">
    <location>
        <begin position="175"/>
        <end position="194"/>
    </location>
</feature>
<sequence>MAITTTQYSKTFWLFNAAGLLAYALLLIQFFPVNGPLDHWLIAPWVDNTGHFFARDNWWLTHIAHHGVKNVIIGLIVILMIQLIGSFYRINWHHYRWPSGYVLLSTALTTTLVGLLKSQSEHACPWSLVQVQQQHVVWLDHLTKAGHCFPGGHASAGFALIALFFAYWNQQPKRAVWYLLATLILGFAMGWGQMMRGAHFLSHNLWTLWVAWAVNLGLCAIIQMYGWYAQHRQSVQLVRQAHLNH</sequence>
<dbReference type="STRING" id="1120977.GCA_000619845_02236"/>
<feature type="transmembrane region" description="Helical" evidence="1">
    <location>
        <begin position="12"/>
        <end position="31"/>
    </location>
</feature>
<comment type="caution">
    <text evidence="3">The sequence shown here is derived from an EMBL/GenBank/DDBJ whole genome shotgun (WGS) entry which is preliminary data.</text>
</comment>
<dbReference type="InterPro" id="IPR000326">
    <property type="entry name" value="PAP2/HPO"/>
</dbReference>
<dbReference type="OrthoDB" id="7348799at2"/>
<accession>A0A4Y7X9R6</accession>
<name>A0A4Y7X9R6_9GAMM</name>
<feature type="transmembrane region" description="Helical" evidence="1">
    <location>
        <begin position="67"/>
        <end position="88"/>
    </location>
</feature>
<dbReference type="Proteomes" id="UP000297834">
    <property type="component" value="Unassembled WGS sequence"/>
</dbReference>
<dbReference type="RefSeq" id="WP_134245276.1">
    <property type="nucleotide sequence ID" value="NZ_SNTY01000067.1"/>
</dbReference>
<keyword evidence="1" id="KW-1133">Transmembrane helix</keyword>
<feature type="transmembrane region" description="Helical" evidence="1">
    <location>
        <begin position="206"/>
        <end position="229"/>
    </location>
</feature>
<dbReference type="Pfam" id="PF01569">
    <property type="entry name" value="PAP2"/>
    <property type="match status" value="1"/>
</dbReference>
<dbReference type="EMBL" id="SNTY01000067">
    <property type="protein sequence ID" value="TEU24174.1"/>
    <property type="molecule type" value="Genomic_DNA"/>
</dbReference>
<evidence type="ECO:0000256" key="1">
    <source>
        <dbReference type="SAM" id="Phobius"/>
    </source>
</evidence>
<evidence type="ECO:0000313" key="4">
    <source>
        <dbReference type="Proteomes" id="UP000297834"/>
    </source>
</evidence>
<keyword evidence="1" id="KW-0812">Transmembrane</keyword>
<reference evidence="3 4" key="1">
    <citation type="submission" date="2019-03" db="EMBL/GenBank/DDBJ databases">
        <title>Alkanindiges illinoisensis: a potential pathogenic isolated from ascites of a gastric cancer patient with abdominal metastasis.</title>
        <authorList>
            <person name="Hu X."/>
            <person name="Yang B."/>
            <person name="Yan X."/>
            <person name="Lin L."/>
            <person name="Zhao H."/>
            <person name="Zhou F."/>
            <person name="Su B."/>
            <person name="Chen J."/>
            <person name="Rui Y."/>
            <person name="Wang Q."/>
            <person name="Zheng L."/>
        </authorList>
    </citation>
    <scope>NUCLEOTIDE SEQUENCE [LARGE SCALE GENOMIC DNA]</scope>
    <source>
        <strain evidence="3 4">NFYY 23406</strain>
    </source>
</reference>
<dbReference type="SUPFAM" id="SSF48317">
    <property type="entry name" value="Acid phosphatase/Vanadium-dependent haloperoxidase"/>
    <property type="match status" value="1"/>
</dbReference>
<feature type="transmembrane region" description="Helical" evidence="1">
    <location>
        <begin position="100"/>
        <end position="116"/>
    </location>
</feature>
<keyword evidence="4" id="KW-1185">Reference proteome</keyword>
<keyword evidence="1" id="KW-0472">Membrane</keyword>
<evidence type="ECO:0000313" key="3">
    <source>
        <dbReference type="EMBL" id="TEU24174.1"/>
    </source>
</evidence>